<evidence type="ECO:0000313" key="2">
    <source>
        <dbReference type="EMBL" id="NEX62988.1"/>
    </source>
</evidence>
<evidence type="ECO:0000313" key="3">
    <source>
        <dbReference type="Proteomes" id="UP000482155"/>
    </source>
</evidence>
<dbReference type="InterPro" id="IPR036928">
    <property type="entry name" value="AS_sf"/>
</dbReference>
<gene>
    <name evidence="2" type="ORF">G3574_18045</name>
</gene>
<comment type="caution">
    <text evidence="2">The sequence shown here is derived from an EMBL/GenBank/DDBJ whole genome shotgun (WGS) entry which is preliminary data.</text>
</comment>
<reference evidence="2 3" key="1">
    <citation type="submission" date="2020-02" db="EMBL/GenBank/DDBJ databases">
        <authorList>
            <person name="Kim M.K."/>
        </authorList>
    </citation>
    <scope>NUCLEOTIDE SEQUENCE [LARGE SCALE GENOMIC DNA]</scope>
    <source>
        <strain evidence="2 3">17J57-3</strain>
    </source>
</reference>
<dbReference type="PROSITE" id="PS00571">
    <property type="entry name" value="AMIDASES"/>
    <property type="match status" value="1"/>
</dbReference>
<dbReference type="PANTHER" id="PTHR11895">
    <property type="entry name" value="TRANSAMIDASE"/>
    <property type="match status" value="1"/>
</dbReference>
<sequence length="471" mass="50181">MTLPQQIAFSTLADMARGLQEREYSSVELTKAFLGRIARFNSALNAYVSIHEEAALLQAEAADLQRRSGIPLAPLHGLPIAVKDLCDIRGQVTTAGSKAWLSRRSTVTSTVVERLLAAGMIILGKTHMVEFAFGSWGSNPLMGTPRNPWDMRGRHRAPGGSSSGSGVAVAAGLAPAAIGSDTGGSIRAPAAFNGLTGLKTTSGLVSLYGTVPLSPSLDTIGPMTRTAEDAALLLAALAGPDPRDPGTLAHPAFFQPPSGEPLQARHLRIAVMRPEQYPWEVTADVQAATDNAVRALQSLGATVEQVDVPFDFADLMRRNGTLIAAEAHHVHAGYIDDMDLPIGPWVRQRILGGKAVDATAYQAILAHREQTIASFSRWMQPYDALLTPTLPFVACPVEDIDENVTPLGAFNRAINYVDTCAISLPAGFSADGLPIGVQLVGKQWQEGLLLQLGAAFQQVTDWHRRTPPELG</sequence>
<evidence type="ECO:0000259" key="1">
    <source>
        <dbReference type="Pfam" id="PF01425"/>
    </source>
</evidence>
<keyword evidence="3" id="KW-1185">Reference proteome</keyword>
<dbReference type="EMBL" id="JAAIVB010000064">
    <property type="protein sequence ID" value="NEX62988.1"/>
    <property type="molecule type" value="Genomic_DNA"/>
</dbReference>
<dbReference type="AlphaFoldDB" id="A0A6B3SR45"/>
<dbReference type="PANTHER" id="PTHR11895:SF176">
    <property type="entry name" value="AMIDASE AMID-RELATED"/>
    <property type="match status" value="1"/>
</dbReference>
<dbReference type="InterPro" id="IPR023631">
    <property type="entry name" value="Amidase_dom"/>
</dbReference>
<dbReference type="InterPro" id="IPR000120">
    <property type="entry name" value="Amidase"/>
</dbReference>
<organism evidence="2 3">
    <name type="scientific">Noviherbaspirillum galbum</name>
    <dbReference type="NCBI Taxonomy" id="2709383"/>
    <lineage>
        <taxon>Bacteria</taxon>
        <taxon>Pseudomonadati</taxon>
        <taxon>Pseudomonadota</taxon>
        <taxon>Betaproteobacteria</taxon>
        <taxon>Burkholderiales</taxon>
        <taxon>Oxalobacteraceae</taxon>
        <taxon>Noviherbaspirillum</taxon>
    </lineage>
</organism>
<proteinExistence type="predicted"/>
<dbReference type="Gene3D" id="3.90.1300.10">
    <property type="entry name" value="Amidase signature (AS) domain"/>
    <property type="match status" value="1"/>
</dbReference>
<protein>
    <submittedName>
        <fullName evidence="2">Amidase</fullName>
    </submittedName>
</protein>
<dbReference type="SUPFAM" id="SSF75304">
    <property type="entry name" value="Amidase signature (AS) enzymes"/>
    <property type="match status" value="1"/>
</dbReference>
<dbReference type="RefSeq" id="WP_163966245.1">
    <property type="nucleotide sequence ID" value="NZ_JAAIVB010000064.1"/>
</dbReference>
<name>A0A6B3SR45_9BURK</name>
<accession>A0A6B3SR45</accession>
<dbReference type="InterPro" id="IPR020556">
    <property type="entry name" value="Amidase_CS"/>
</dbReference>
<dbReference type="Pfam" id="PF01425">
    <property type="entry name" value="Amidase"/>
    <property type="match status" value="1"/>
</dbReference>
<dbReference type="Proteomes" id="UP000482155">
    <property type="component" value="Unassembled WGS sequence"/>
</dbReference>
<feature type="domain" description="Amidase" evidence="1">
    <location>
        <begin position="28"/>
        <end position="450"/>
    </location>
</feature>
<dbReference type="GO" id="GO:0003824">
    <property type="term" value="F:catalytic activity"/>
    <property type="evidence" value="ECO:0007669"/>
    <property type="project" value="InterPro"/>
</dbReference>